<evidence type="ECO:0000256" key="2">
    <source>
        <dbReference type="SAM" id="Phobius"/>
    </source>
</evidence>
<dbReference type="Proteomes" id="UP000018144">
    <property type="component" value="Unassembled WGS sequence"/>
</dbReference>
<reference evidence="3 4" key="1">
    <citation type="journal article" date="2013" name="PLoS Genet.">
        <title>The genome and development-dependent transcriptomes of Pyronema confluens: a window into fungal evolution.</title>
        <authorList>
            <person name="Traeger S."/>
            <person name="Altegoer F."/>
            <person name="Freitag M."/>
            <person name="Gabaldon T."/>
            <person name="Kempken F."/>
            <person name="Kumar A."/>
            <person name="Marcet-Houben M."/>
            <person name="Poggeler S."/>
            <person name="Stajich J.E."/>
            <person name="Nowrousian M."/>
        </authorList>
    </citation>
    <scope>NUCLEOTIDE SEQUENCE [LARGE SCALE GENOMIC DNA]</scope>
    <source>
        <strain evidence="4">CBS 100304</strain>
        <tissue evidence="3">Vegetative mycelium</tissue>
    </source>
</reference>
<dbReference type="AlphaFoldDB" id="U4L6G4"/>
<feature type="transmembrane region" description="Helical" evidence="2">
    <location>
        <begin position="164"/>
        <end position="186"/>
    </location>
</feature>
<gene>
    <name evidence="3" type="ORF">PCON_12119</name>
</gene>
<dbReference type="OrthoDB" id="5428040at2759"/>
<dbReference type="eggNOG" id="ENOG502S4EJ">
    <property type="taxonomic scope" value="Eukaryota"/>
</dbReference>
<feature type="region of interest" description="Disordered" evidence="1">
    <location>
        <begin position="1"/>
        <end position="24"/>
    </location>
</feature>
<feature type="compositionally biased region" description="Polar residues" evidence="1">
    <location>
        <begin position="11"/>
        <end position="24"/>
    </location>
</feature>
<keyword evidence="2" id="KW-0812">Transmembrane</keyword>
<organism evidence="3 4">
    <name type="scientific">Pyronema omphalodes (strain CBS 100304)</name>
    <name type="common">Pyronema confluens</name>
    <dbReference type="NCBI Taxonomy" id="1076935"/>
    <lineage>
        <taxon>Eukaryota</taxon>
        <taxon>Fungi</taxon>
        <taxon>Dikarya</taxon>
        <taxon>Ascomycota</taxon>
        <taxon>Pezizomycotina</taxon>
        <taxon>Pezizomycetes</taxon>
        <taxon>Pezizales</taxon>
        <taxon>Pyronemataceae</taxon>
        <taxon>Pyronema</taxon>
    </lineage>
</organism>
<feature type="transmembrane region" description="Helical" evidence="2">
    <location>
        <begin position="40"/>
        <end position="64"/>
    </location>
</feature>
<accession>U4L6G4</accession>
<name>U4L6G4_PYROM</name>
<evidence type="ECO:0000256" key="1">
    <source>
        <dbReference type="SAM" id="MobiDB-lite"/>
    </source>
</evidence>
<keyword evidence="2" id="KW-1133">Transmembrane helix</keyword>
<feature type="transmembrane region" description="Helical" evidence="2">
    <location>
        <begin position="91"/>
        <end position="117"/>
    </location>
</feature>
<keyword evidence="2" id="KW-0472">Membrane</keyword>
<feature type="transmembrane region" description="Helical" evidence="2">
    <location>
        <begin position="647"/>
        <end position="670"/>
    </location>
</feature>
<proteinExistence type="predicted"/>
<evidence type="ECO:0000313" key="4">
    <source>
        <dbReference type="Proteomes" id="UP000018144"/>
    </source>
</evidence>
<keyword evidence="4" id="KW-1185">Reference proteome</keyword>
<evidence type="ECO:0000313" key="3">
    <source>
        <dbReference type="EMBL" id="CCX12525.1"/>
    </source>
</evidence>
<dbReference type="EMBL" id="HF935719">
    <property type="protein sequence ID" value="CCX12525.1"/>
    <property type="molecule type" value="Genomic_DNA"/>
</dbReference>
<protein>
    <submittedName>
        <fullName evidence="3">Uncharacterized protein</fullName>
    </submittedName>
</protein>
<sequence>MDKALEITRQAPLSRSDTTHTENTPRNNAFQKICTRFGKFTASVFMLCTAIVIIIVGIIAFLWISGNNEQTRPSHHNIWRRVILNKWTSQFVTICTAILRTCMNIQMLIACLMLATLGLEFEQIDAKYVEKIKVYSQHATGGPFDLAVPFLAGAKVRNFRQAMLLLAIAILAIESTLGQFISTILLSDLQLMLLHEKHGLKSPRNYTFAPGWEYFDSQPNIILSGDTSHTSMAGAFSIFAEHVYSERVAASFNTSAPGLVDSGNVTRAFLPIRKPNDTAIARYSGPARIVSTRIVCFAPRFHDFSARFHLRQNRSSLAIDQSLGSNRTVPDSHLYLNFTGRLELSLSDYPSISKDVRTSLFGPNSVLSFSPFREVDCLPAMQMYNLCNATVTSPGAPQHDSAGPLTPDWILVTRPLFDNPPKSSSVPYLFDNTHTVELALPSNEQIPQGVRNDGSEWTYHSFPTGQYPMKINHSLCASVITYSTADVVAEGQSNYSEPEVGLTKKSETAAAISGDYFGYQTTGIEKQLGVLSRSRASRHERQILNLSSIIQHPVVDEMSMSSIRWSKEIPNPKPVAEYSVREILTSLVDELFLNVVLYDAKDLSLAWEAVTVALFSTHHQRNLRFYNQEQEGEVRLFKEHLVPRRYLGFWVAMGVVALHFAILGVVAGAYTRSRDFRDMR</sequence>